<gene>
    <name evidence="2" type="primary">LOC113496020</name>
</gene>
<name>A0A7E5VRG7_TRINI</name>
<dbReference type="GeneID" id="113496020"/>
<dbReference type="KEGG" id="tnl:113496020"/>
<dbReference type="OrthoDB" id="7428280at2759"/>
<protein>
    <submittedName>
        <fullName evidence="2">Uncharacterized protein LOC113496020</fullName>
    </submittedName>
</protein>
<dbReference type="Proteomes" id="UP000322000">
    <property type="component" value="Chromosome 7"/>
</dbReference>
<keyword evidence="1" id="KW-1185">Reference proteome</keyword>
<evidence type="ECO:0000313" key="2">
    <source>
        <dbReference type="RefSeq" id="XP_026730874.1"/>
    </source>
</evidence>
<dbReference type="InParanoid" id="A0A7E5VRG7"/>
<accession>A0A7E5VRG7</accession>
<evidence type="ECO:0000313" key="1">
    <source>
        <dbReference type="Proteomes" id="UP000322000"/>
    </source>
</evidence>
<proteinExistence type="predicted"/>
<dbReference type="AlphaFoldDB" id="A0A7E5VRG7"/>
<dbReference type="RefSeq" id="XP_026730874.1">
    <property type="nucleotide sequence ID" value="XM_026875073.1"/>
</dbReference>
<sequence length="268" mass="31500">MSLFPDKGHSLLEPPTPAYSAVTVRRAFLVWLHLGQQHEFRHVCNYYHQLENLEEQLSVEQRAASRRLEFSLLSDYPSVTFYTMQQFPKLYRQTKITKSNFKEIEQATLEDCVFNLEGYYDMKIQKGVTTKEIIKTSQIIRKYCKTHAKSLKHFLREFWDFAKKTGSTNSVHNISMYILKKNVKDEIDTWKNIPIHFSFLDIEVDENVINNTCEKLTDHVKSSIKDNFIVNETKSTHKIKILINESRRKELLNLIPNLPEVTAKKVVN</sequence>
<reference evidence="2" key="1">
    <citation type="submission" date="2025-08" db="UniProtKB">
        <authorList>
            <consortium name="RefSeq"/>
        </authorList>
    </citation>
    <scope>IDENTIFICATION</scope>
</reference>
<organism evidence="1 2">
    <name type="scientific">Trichoplusia ni</name>
    <name type="common">Cabbage looper</name>
    <dbReference type="NCBI Taxonomy" id="7111"/>
    <lineage>
        <taxon>Eukaryota</taxon>
        <taxon>Metazoa</taxon>
        <taxon>Ecdysozoa</taxon>
        <taxon>Arthropoda</taxon>
        <taxon>Hexapoda</taxon>
        <taxon>Insecta</taxon>
        <taxon>Pterygota</taxon>
        <taxon>Neoptera</taxon>
        <taxon>Endopterygota</taxon>
        <taxon>Lepidoptera</taxon>
        <taxon>Glossata</taxon>
        <taxon>Ditrysia</taxon>
        <taxon>Noctuoidea</taxon>
        <taxon>Noctuidae</taxon>
        <taxon>Plusiinae</taxon>
        <taxon>Trichoplusia</taxon>
    </lineage>
</organism>